<organism evidence="1 2">
    <name type="scientific">Corallococcus exiguus</name>
    <dbReference type="NCBI Taxonomy" id="83462"/>
    <lineage>
        <taxon>Bacteria</taxon>
        <taxon>Pseudomonadati</taxon>
        <taxon>Myxococcota</taxon>
        <taxon>Myxococcia</taxon>
        <taxon>Myxococcales</taxon>
        <taxon>Cystobacterineae</taxon>
        <taxon>Myxococcaceae</taxon>
        <taxon>Corallococcus</taxon>
    </lineage>
</organism>
<accession>A0A7X5BTP9</accession>
<reference evidence="1 2" key="1">
    <citation type="submission" date="2020-01" db="EMBL/GenBank/DDBJ databases">
        <title>The draft genome sequence of Corallococcus exiguus DSM 14696.</title>
        <authorList>
            <person name="Zhang X."/>
            <person name="Zhu H."/>
        </authorList>
    </citation>
    <scope>NUCLEOTIDE SEQUENCE [LARGE SCALE GENOMIC DNA]</scope>
    <source>
        <strain evidence="1 2">DSM 14696</strain>
    </source>
</reference>
<evidence type="ECO:0000313" key="1">
    <source>
        <dbReference type="EMBL" id="NBC40412.1"/>
    </source>
</evidence>
<proteinExistence type="predicted"/>
<dbReference type="Proteomes" id="UP000537825">
    <property type="component" value="Unassembled WGS sequence"/>
</dbReference>
<gene>
    <name evidence="1" type="ORF">GTZ93_11305</name>
</gene>
<dbReference type="AlphaFoldDB" id="A0A7X5BTP9"/>
<name>A0A7X5BTP9_9BACT</name>
<dbReference type="RefSeq" id="WP_139921198.1">
    <property type="nucleotide sequence ID" value="NZ_CBCSLE010000089.1"/>
</dbReference>
<protein>
    <submittedName>
        <fullName evidence="1">Uncharacterized protein</fullName>
    </submittedName>
</protein>
<dbReference type="EMBL" id="JAAAPK010000002">
    <property type="protein sequence ID" value="NBC40412.1"/>
    <property type="molecule type" value="Genomic_DNA"/>
</dbReference>
<comment type="caution">
    <text evidence="1">The sequence shown here is derived from an EMBL/GenBank/DDBJ whole genome shotgun (WGS) entry which is preliminary data.</text>
</comment>
<sequence length="354" mass="37342">MPWVGRPRPGTPWGIPSRRVALTRITTLPVMDAEWAGDGFVLPPAASGSDVAVGLAVGMRRLAVLGARESWPPERALELPRTAGLVALHPSLGCAAVLGPGRIEMVGRALDGSPVDTPARAWTRNTQALGFDITGEGLWTSGVQDGRASLRVLDARTLSDVAGTEAGLELGAPTLGEDDLDGLHEWMPHPSLPVMGVAVSLGQEGTWLTFVERGATGLVRGAAVASVEAPFYPAGFLPDGSGFVGVGGTWVRRWTYPEATLAAEFLLPEQGTLATGYSGLVTERAVLVAVEDLLEAGEWYLLQLDPASLRPVCAWELPLSTEAVTSVHLLPGGFILSPEDGQLWRLPDEVLSAR</sequence>
<keyword evidence="2" id="KW-1185">Reference proteome</keyword>
<evidence type="ECO:0000313" key="2">
    <source>
        <dbReference type="Proteomes" id="UP000537825"/>
    </source>
</evidence>